<dbReference type="Pfam" id="PF12728">
    <property type="entry name" value="HTH_17"/>
    <property type="match status" value="1"/>
</dbReference>
<dbReference type="RefSeq" id="WP_126594255.1">
    <property type="nucleotide sequence ID" value="NZ_BIFQ01000001.1"/>
</dbReference>
<name>A0A401Z7T3_9CHLR</name>
<accession>A0A401Z7T3</accession>
<dbReference type="Gene3D" id="1.10.1660.10">
    <property type="match status" value="1"/>
</dbReference>
<dbReference type="InterPro" id="IPR010093">
    <property type="entry name" value="SinI_DNA-bd"/>
</dbReference>
<dbReference type="NCBIfam" id="TIGR01764">
    <property type="entry name" value="excise"/>
    <property type="match status" value="1"/>
</dbReference>
<feature type="domain" description="Helix-turn-helix" evidence="1">
    <location>
        <begin position="8"/>
        <end position="60"/>
    </location>
</feature>
<keyword evidence="3" id="KW-1185">Reference proteome</keyword>
<comment type="caution">
    <text evidence="2">The sequence shown here is derived from an EMBL/GenBank/DDBJ whole genome shotgun (WGS) entry which is preliminary data.</text>
</comment>
<dbReference type="OrthoDB" id="163451at2"/>
<protein>
    <recommendedName>
        <fullName evidence="1">Helix-turn-helix domain-containing protein</fullName>
    </recommendedName>
</protein>
<evidence type="ECO:0000259" key="1">
    <source>
        <dbReference type="Pfam" id="PF12728"/>
    </source>
</evidence>
<evidence type="ECO:0000313" key="3">
    <source>
        <dbReference type="Proteomes" id="UP000287224"/>
    </source>
</evidence>
<reference evidence="3" key="1">
    <citation type="submission" date="2018-12" db="EMBL/GenBank/DDBJ databases">
        <title>Tengunoibacter tsumagoiensis gen. nov., sp. nov., Dictyobacter kobayashii sp. nov., D. alpinus sp. nov., and D. joshuensis sp. nov. and description of Dictyobacteraceae fam. nov. within the order Ktedonobacterales isolated from Tengu-no-mugimeshi.</title>
        <authorList>
            <person name="Wang C.M."/>
            <person name="Zheng Y."/>
            <person name="Sakai Y."/>
            <person name="Toyoda A."/>
            <person name="Minakuchi Y."/>
            <person name="Abe K."/>
            <person name="Yokota A."/>
            <person name="Yabe S."/>
        </authorList>
    </citation>
    <scope>NUCLEOTIDE SEQUENCE [LARGE SCALE GENOMIC DNA]</scope>
    <source>
        <strain evidence="3">S-27</strain>
    </source>
</reference>
<organism evidence="2 3">
    <name type="scientific">Dictyobacter aurantiacus</name>
    <dbReference type="NCBI Taxonomy" id="1936993"/>
    <lineage>
        <taxon>Bacteria</taxon>
        <taxon>Bacillati</taxon>
        <taxon>Chloroflexota</taxon>
        <taxon>Ktedonobacteria</taxon>
        <taxon>Ktedonobacterales</taxon>
        <taxon>Dictyobacteraceae</taxon>
        <taxon>Dictyobacter</taxon>
    </lineage>
</organism>
<proteinExistence type="predicted"/>
<sequence length="76" mass="8375">MANEEADLLTVGEVAKQLRVDDTTVRRWIKSGVLEAISLPHSGIRQAYRIRRSTLEALLAAPSSLLEEDNVGVETD</sequence>
<dbReference type="InterPro" id="IPR009061">
    <property type="entry name" value="DNA-bd_dom_put_sf"/>
</dbReference>
<gene>
    <name evidence="2" type="ORF">KDAU_02500</name>
</gene>
<dbReference type="SUPFAM" id="SSF46955">
    <property type="entry name" value="Putative DNA-binding domain"/>
    <property type="match status" value="1"/>
</dbReference>
<dbReference type="GO" id="GO:0003677">
    <property type="term" value="F:DNA binding"/>
    <property type="evidence" value="ECO:0007669"/>
    <property type="project" value="InterPro"/>
</dbReference>
<dbReference type="AlphaFoldDB" id="A0A401Z7T3"/>
<dbReference type="InterPro" id="IPR041657">
    <property type="entry name" value="HTH_17"/>
</dbReference>
<evidence type="ECO:0000313" key="2">
    <source>
        <dbReference type="EMBL" id="GCE02921.1"/>
    </source>
</evidence>
<dbReference type="EMBL" id="BIFQ01000001">
    <property type="protein sequence ID" value="GCE02921.1"/>
    <property type="molecule type" value="Genomic_DNA"/>
</dbReference>
<dbReference type="Proteomes" id="UP000287224">
    <property type="component" value="Unassembled WGS sequence"/>
</dbReference>